<keyword evidence="2" id="KW-1185">Reference proteome</keyword>
<evidence type="ECO:0000313" key="2">
    <source>
        <dbReference type="Proteomes" id="UP000652761"/>
    </source>
</evidence>
<dbReference type="Proteomes" id="UP000652761">
    <property type="component" value="Unassembled WGS sequence"/>
</dbReference>
<accession>A0A843UL29</accession>
<proteinExistence type="predicted"/>
<comment type="caution">
    <text evidence="1">The sequence shown here is derived from an EMBL/GenBank/DDBJ whole genome shotgun (WGS) entry which is preliminary data.</text>
</comment>
<organism evidence="1 2">
    <name type="scientific">Colocasia esculenta</name>
    <name type="common">Wild taro</name>
    <name type="synonym">Arum esculentum</name>
    <dbReference type="NCBI Taxonomy" id="4460"/>
    <lineage>
        <taxon>Eukaryota</taxon>
        <taxon>Viridiplantae</taxon>
        <taxon>Streptophyta</taxon>
        <taxon>Embryophyta</taxon>
        <taxon>Tracheophyta</taxon>
        <taxon>Spermatophyta</taxon>
        <taxon>Magnoliopsida</taxon>
        <taxon>Liliopsida</taxon>
        <taxon>Araceae</taxon>
        <taxon>Aroideae</taxon>
        <taxon>Colocasieae</taxon>
        <taxon>Colocasia</taxon>
    </lineage>
</organism>
<sequence length="158" mass="17762">MVRSVAFKTEQRSSDRREGEVVVRRFGDFDFQVVHAAWFPREEGAQSVGVWLFGGHMVTRDELVKPSSVVRRLFRNASIVGYPRFCVSQARCARGVSWRSVVVVVCLGGLWLRHSVAVVVCLDLLRLTPLQFFSGVSHVLAHSDVVADLYHQQLALGH</sequence>
<evidence type="ECO:0000313" key="1">
    <source>
        <dbReference type="EMBL" id="MQL80619.1"/>
    </source>
</evidence>
<name>A0A843UL29_COLES</name>
<reference evidence="1" key="1">
    <citation type="submission" date="2017-07" db="EMBL/GenBank/DDBJ databases">
        <title>Taro Niue Genome Assembly and Annotation.</title>
        <authorList>
            <person name="Atibalentja N."/>
            <person name="Keating K."/>
            <person name="Fields C.J."/>
        </authorList>
    </citation>
    <scope>NUCLEOTIDE SEQUENCE</scope>
    <source>
        <strain evidence="1">Niue_2</strain>
        <tissue evidence="1">Leaf</tissue>
    </source>
</reference>
<dbReference type="AlphaFoldDB" id="A0A843UL29"/>
<gene>
    <name evidence="1" type="ORF">Taro_013053</name>
</gene>
<protein>
    <submittedName>
        <fullName evidence="1">Uncharacterized protein</fullName>
    </submittedName>
</protein>
<dbReference type="EMBL" id="NMUH01000517">
    <property type="protein sequence ID" value="MQL80619.1"/>
    <property type="molecule type" value="Genomic_DNA"/>
</dbReference>
<feature type="non-terminal residue" evidence="1">
    <location>
        <position position="1"/>
    </location>
</feature>